<dbReference type="EMBL" id="JBHTIS010001571">
    <property type="protein sequence ID" value="MFD1048398.1"/>
    <property type="molecule type" value="Genomic_DNA"/>
</dbReference>
<accession>A0ABW3MCJ9</accession>
<dbReference type="Proteomes" id="UP001597045">
    <property type="component" value="Unassembled WGS sequence"/>
</dbReference>
<proteinExistence type="predicted"/>
<protein>
    <submittedName>
        <fullName evidence="1">Rmf/CrpP family protein</fullName>
    </submittedName>
</protein>
<comment type="caution">
    <text evidence="1">The sequence shown here is derived from an EMBL/GenBank/DDBJ whole genome shotgun (WGS) entry which is preliminary data.</text>
</comment>
<keyword evidence="2" id="KW-1185">Reference proteome</keyword>
<sequence length="86" mass="9715">MTETPRQSPTPSPESRVTAADLLGPQEVLETQEAGRQACLAGRPFTACPWAHPRTPKDRARQRMWIAGYARGRTELRQARHQPQPR</sequence>
<gene>
    <name evidence="1" type="ORF">ACFQ1S_24130</name>
</gene>
<dbReference type="NCBIfam" id="NF041886">
    <property type="entry name" value="Rmf_CrpP_fam"/>
    <property type="match status" value="1"/>
</dbReference>
<evidence type="ECO:0000313" key="1">
    <source>
        <dbReference type="EMBL" id="MFD1048398.1"/>
    </source>
</evidence>
<reference evidence="2" key="1">
    <citation type="journal article" date="2019" name="Int. J. Syst. Evol. Microbiol.">
        <title>The Global Catalogue of Microorganisms (GCM) 10K type strain sequencing project: providing services to taxonomists for standard genome sequencing and annotation.</title>
        <authorList>
            <consortium name="The Broad Institute Genomics Platform"/>
            <consortium name="The Broad Institute Genome Sequencing Center for Infectious Disease"/>
            <person name="Wu L."/>
            <person name="Ma J."/>
        </authorList>
    </citation>
    <scope>NUCLEOTIDE SEQUENCE [LARGE SCALE GENOMIC DNA]</scope>
    <source>
        <strain evidence="2">JCM 31486</strain>
    </source>
</reference>
<name>A0ABW3MCJ9_9PSEU</name>
<evidence type="ECO:0000313" key="2">
    <source>
        <dbReference type="Proteomes" id="UP001597045"/>
    </source>
</evidence>
<organism evidence="1 2">
    <name type="scientific">Kibdelosporangium lantanae</name>
    <dbReference type="NCBI Taxonomy" id="1497396"/>
    <lineage>
        <taxon>Bacteria</taxon>
        <taxon>Bacillati</taxon>
        <taxon>Actinomycetota</taxon>
        <taxon>Actinomycetes</taxon>
        <taxon>Pseudonocardiales</taxon>
        <taxon>Pseudonocardiaceae</taxon>
        <taxon>Kibdelosporangium</taxon>
    </lineage>
</organism>